<accession>A0ABR7M716</accession>
<feature type="transmembrane region" description="Helical" evidence="1">
    <location>
        <begin position="53"/>
        <end position="75"/>
    </location>
</feature>
<gene>
    <name evidence="2" type="ORF">BC349_05535</name>
</gene>
<dbReference type="EMBL" id="MBUA01000001">
    <property type="protein sequence ID" value="MBC6490416.1"/>
    <property type="molecule type" value="Genomic_DNA"/>
</dbReference>
<evidence type="ECO:0000313" key="2">
    <source>
        <dbReference type="EMBL" id="MBC6490416.1"/>
    </source>
</evidence>
<comment type="caution">
    <text evidence="2">The sequence shown here is derived from an EMBL/GenBank/DDBJ whole genome shotgun (WGS) entry which is preliminary data.</text>
</comment>
<keyword evidence="1" id="KW-0812">Transmembrane</keyword>
<keyword evidence="3" id="KW-1185">Reference proteome</keyword>
<dbReference type="Proteomes" id="UP000765802">
    <property type="component" value="Unassembled WGS sequence"/>
</dbReference>
<feature type="transmembrane region" description="Helical" evidence="1">
    <location>
        <begin position="12"/>
        <end position="33"/>
    </location>
</feature>
<keyword evidence="1" id="KW-1133">Transmembrane helix</keyword>
<sequence>MEKINPFPRKNIPAYMAVMGAMLLVSIVLWAVYIYIKTGVISLSQFSTYATELLFSIMMVMSGMMIMFIASLLNLRKMKKGWEAMAEGKREVKIPEVWCPVLTSAKEAAEKFIQTK</sequence>
<proteinExistence type="predicted"/>
<keyword evidence="1" id="KW-0472">Membrane</keyword>
<reference evidence="2 3" key="1">
    <citation type="submission" date="2016-07" db="EMBL/GenBank/DDBJ databases">
        <title>Genome analysis of Flavihumibacter stibioxidans YS-17.</title>
        <authorList>
            <person name="Shi K."/>
            <person name="Han Y."/>
            <person name="Wang G."/>
        </authorList>
    </citation>
    <scope>NUCLEOTIDE SEQUENCE [LARGE SCALE GENOMIC DNA]</scope>
    <source>
        <strain evidence="2 3">YS-17</strain>
    </source>
</reference>
<name>A0ABR7M716_9BACT</name>
<evidence type="ECO:0000313" key="3">
    <source>
        <dbReference type="Proteomes" id="UP000765802"/>
    </source>
</evidence>
<organism evidence="2 3">
    <name type="scientific">Flavihumibacter stibioxidans</name>
    <dbReference type="NCBI Taxonomy" id="1834163"/>
    <lineage>
        <taxon>Bacteria</taxon>
        <taxon>Pseudomonadati</taxon>
        <taxon>Bacteroidota</taxon>
        <taxon>Chitinophagia</taxon>
        <taxon>Chitinophagales</taxon>
        <taxon>Chitinophagaceae</taxon>
        <taxon>Flavihumibacter</taxon>
    </lineage>
</organism>
<protein>
    <submittedName>
        <fullName evidence="2">Uncharacterized protein</fullName>
    </submittedName>
</protein>
<evidence type="ECO:0000256" key="1">
    <source>
        <dbReference type="SAM" id="Phobius"/>
    </source>
</evidence>